<accession>X1PVL5</accession>
<dbReference type="AlphaFoldDB" id="X1PVL5"/>
<name>X1PVL5_9ZZZZ</name>
<gene>
    <name evidence="1" type="ORF">S12H4_04603</name>
</gene>
<sequence>MEDLSIAYRERGTIGGTFAQTYFTMLAIDPESFRQVAWYRDDFSEKPLPELINLLAEDQPIKEGLDLPEGTEFIGLWVCPIEPHPGLVIHARVKDGLGYYIDCEFGSPASEGWQYLEASLRKAETDPLPSPPLSLQCIYATVKQNGSAAPVGVYLDDLQVRGSFYHLTPFHSFKPMAIDDFEDLQVHGSFSSEPVLIDDFEDVLNWNWTTIAEESSGWAPAGISGEKDAFTFNNKVFHSGAASLPIIASISSPGSANSSWERPEGKGSG</sequence>
<reference evidence="1" key="1">
    <citation type="journal article" date="2014" name="Front. Microbiol.">
        <title>High frequency of phylogenetically diverse reductive dehalogenase-homologous genes in deep subseafloor sedimentary metagenomes.</title>
        <authorList>
            <person name="Kawai M."/>
            <person name="Futagami T."/>
            <person name="Toyoda A."/>
            <person name="Takaki Y."/>
            <person name="Nishi S."/>
            <person name="Hori S."/>
            <person name="Arai W."/>
            <person name="Tsubouchi T."/>
            <person name="Morono Y."/>
            <person name="Uchiyama I."/>
            <person name="Ito T."/>
            <person name="Fujiyama A."/>
            <person name="Inagaki F."/>
            <person name="Takami H."/>
        </authorList>
    </citation>
    <scope>NUCLEOTIDE SEQUENCE</scope>
    <source>
        <strain evidence="1">Expedition CK06-06</strain>
    </source>
</reference>
<evidence type="ECO:0000313" key="1">
    <source>
        <dbReference type="EMBL" id="GAI59943.1"/>
    </source>
</evidence>
<comment type="caution">
    <text evidence="1">The sequence shown here is derived from an EMBL/GenBank/DDBJ whole genome shotgun (WGS) entry which is preliminary data.</text>
</comment>
<protein>
    <submittedName>
        <fullName evidence="1">Uncharacterized protein</fullName>
    </submittedName>
</protein>
<organism evidence="1">
    <name type="scientific">marine sediment metagenome</name>
    <dbReference type="NCBI Taxonomy" id="412755"/>
    <lineage>
        <taxon>unclassified sequences</taxon>
        <taxon>metagenomes</taxon>
        <taxon>ecological metagenomes</taxon>
    </lineage>
</organism>
<proteinExistence type="predicted"/>
<dbReference type="EMBL" id="BARW01001443">
    <property type="protein sequence ID" value="GAI59943.1"/>
    <property type="molecule type" value="Genomic_DNA"/>
</dbReference>